<accession>A0A374P0W3</accession>
<proteinExistence type="predicted"/>
<evidence type="ECO:0000313" key="2">
    <source>
        <dbReference type="Proteomes" id="UP000263014"/>
    </source>
</evidence>
<organism evidence="1 2">
    <name type="scientific">Hungatella hathewayi</name>
    <dbReference type="NCBI Taxonomy" id="154046"/>
    <lineage>
        <taxon>Bacteria</taxon>
        <taxon>Bacillati</taxon>
        <taxon>Bacillota</taxon>
        <taxon>Clostridia</taxon>
        <taxon>Lachnospirales</taxon>
        <taxon>Lachnospiraceae</taxon>
        <taxon>Hungatella</taxon>
    </lineage>
</organism>
<dbReference type="AlphaFoldDB" id="A0A374P0W3"/>
<gene>
    <name evidence="1" type="ORF">DXD79_28265</name>
</gene>
<dbReference type="Proteomes" id="UP000263014">
    <property type="component" value="Unassembled WGS sequence"/>
</dbReference>
<evidence type="ECO:0000313" key="1">
    <source>
        <dbReference type="EMBL" id="RGI97321.1"/>
    </source>
</evidence>
<sequence>MPILLAEVLNFQGSTHLIGVGSLSKKLIAFCVGASPIENPEIELTLPKNFSEEELKVVRWFYCPGGLDYEKMPIASKTMMKMLVKALKARKNKTEDDMEQIRMMSSSYDISDIKYIEPIINYLNGAE</sequence>
<protein>
    <submittedName>
        <fullName evidence="1">Uncharacterized protein</fullName>
    </submittedName>
</protein>
<name>A0A374P0W3_9FIRM</name>
<dbReference type="EMBL" id="QSON01000020">
    <property type="protein sequence ID" value="RGI97321.1"/>
    <property type="molecule type" value="Genomic_DNA"/>
</dbReference>
<comment type="caution">
    <text evidence="1">The sequence shown here is derived from an EMBL/GenBank/DDBJ whole genome shotgun (WGS) entry which is preliminary data.</text>
</comment>
<dbReference type="RefSeq" id="WP_117633154.1">
    <property type="nucleotide sequence ID" value="NZ_QSON01000020.1"/>
</dbReference>
<reference evidence="1 2" key="1">
    <citation type="submission" date="2018-08" db="EMBL/GenBank/DDBJ databases">
        <title>A genome reference for cultivated species of the human gut microbiota.</title>
        <authorList>
            <person name="Zou Y."/>
            <person name="Xue W."/>
            <person name="Luo G."/>
        </authorList>
    </citation>
    <scope>NUCLEOTIDE SEQUENCE [LARGE SCALE GENOMIC DNA]</scope>
    <source>
        <strain evidence="1 2">TM09-12</strain>
    </source>
</reference>